<protein>
    <recommendedName>
        <fullName evidence="7">Ureidoglycolate hydrolase</fullName>
    </recommendedName>
</protein>
<evidence type="ECO:0000256" key="2">
    <source>
        <dbReference type="ARBA" id="ARBA00022631"/>
    </source>
</evidence>
<dbReference type="GO" id="GO:0006144">
    <property type="term" value="P:purine nucleobase metabolic process"/>
    <property type="evidence" value="ECO:0007669"/>
    <property type="project" value="UniProtKB-KW"/>
</dbReference>
<dbReference type="GO" id="GO:0000256">
    <property type="term" value="P:allantoin catabolic process"/>
    <property type="evidence" value="ECO:0007669"/>
    <property type="project" value="InterPro"/>
</dbReference>
<dbReference type="RefSeq" id="WP_188690257.1">
    <property type="nucleotide sequence ID" value="NZ_BMLS01000001.1"/>
</dbReference>
<dbReference type="EMBL" id="BMLS01000001">
    <property type="protein sequence ID" value="GGO65261.1"/>
    <property type="molecule type" value="Genomic_DNA"/>
</dbReference>
<name>A0A917YV31_9ALTE</name>
<organism evidence="5 6">
    <name type="scientific">Bowmanella pacifica</name>
    <dbReference type="NCBI Taxonomy" id="502051"/>
    <lineage>
        <taxon>Bacteria</taxon>
        <taxon>Pseudomonadati</taxon>
        <taxon>Pseudomonadota</taxon>
        <taxon>Gammaproteobacteria</taxon>
        <taxon>Alteromonadales</taxon>
        <taxon>Alteromonadaceae</taxon>
        <taxon>Bowmanella</taxon>
    </lineage>
</organism>
<evidence type="ECO:0000256" key="3">
    <source>
        <dbReference type="ARBA" id="ARBA00023239"/>
    </source>
</evidence>
<dbReference type="Proteomes" id="UP000606935">
    <property type="component" value="Unassembled WGS sequence"/>
</dbReference>
<dbReference type="InterPro" id="IPR011051">
    <property type="entry name" value="RmlC_Cupin_sf"/>
</dbReference>
<proteinExistence type="predicted"/>
<evidence type="ECO:0000256" key="4">
    <source>
        <dbReference type="ARBA" id="ARBA00047684"/>
    </source>
</evidence>
<comment type="subunit">
    <text evidence="1">Homodimer.</text>
</comment>
<keyword evidence="6" id="KW-1185">Reference proteome</keyword>
<accession>A0A917YV31</accession>
<dbReference type="Pfam" id="PF04115">
    <property type="entry name" value="Ureidogly_lyase"/>
    <property type="match status" value="1"/>
</dbReference>
<dbReference type="GO" id="GO:0004848">
    <property type="term" value="F:ureidoglycolate hydrolase activity"/>
    <property type="evidence" value="ECO:0007669"/>
    <property type="project" value="InterPro"/>
</dbReference>
<reference evidence="5" key="2">
    <citation type="submission" date="2020-09" db="EMBL/GenBank/DDBJ databases">
        <authorList>
            <person name="Sun Q."/>
            <person name="Zhou Y."/>
        </authorList>
    </citation>
    <scope>NUCLEOTIDE SEQUENCE</scope>
    <source>
        <strain evidence="5">CGMCC 1.7086</strain>
    </source>
</reference>
<keyword evidence="3" id="KW-0456">Lyase</keyword>
<comment type="catalytic activity">
    <reaction evidence="4">
        <text>(S)-ureidoglycolate = urea + glyoxylate</text>
        <dbReference type="Rhea" id="RHEA:11304"/>
        <dbReference type="ChEBI" id="CHEBI:16199"/>
        <dbReference type="ChEBI" id="CHEBI:36655"/>
        <dbReference type="ChEBI" id="CHEBI:57296"/>
        <dbReference type="EC" id="4.3.2.3"/>
    </reaction>
</comment>
<dbReference type="Gene3D" id="2.60.120.480">
    <property type="entry name" value="Ureidoglycolate hydrolase"/>
    <property type="match status" value="1"/>
</dbReference>
<dbReference type="AlphaFoldDB" id="A0A917YV31"/>
<sequence>MKKDPSVAQTCIATDSMPSVHAPDIAVHPVNVVRATAQSFAKYGRLIDDFDTERVIIETWPAPGWRPVESGTGNEGGVTQGEFVFERKGQLMVARNHAVNGHYISGWFDDPASASEEVRGDYSRVLVREANYHPDGGQVFFPVNGEPFMALLALPGDDIRPEDFVAFYCDGSFGIQIFPNIWHQPIFPLVPSATFLGKQGRVHACIACDFVTEFSCYLSVPLTVNTEL</sequence>
<dbReference type="SUPFAM" id="SSF51182">
    <property type="entry name" value="RmlC-like cupins"/>
    <property type="match status" value="1"/>
</dbReference>
<evidence type="ECO:0008006" key="7">
    <source>
        <dbReference type="Google" id="ProtNLM"/>
    </source>
</evidence>
<evidence type="ECO:0000256" key="1">
    <source>
        <dbReference type="ARBA" id="ARBA00011738"/>
    </source>
</evidence>
<keyword evidence="2" id="KW-0659">Purine metabolism</keyword>
<evidence type="ECO:0000313" key="6">
    <source>
        <dbReference type="Proteomes" id="UP000606935"/>
    </source>
</evidence>
<comment type="caution">
    <text evidence="5">The sequence shown here is derived from an EMBL/GenBank/DDBJ whole genome shotgun (WGS) entry which is preliminary data.</text>
</comment>
<dbReference type="InterPro" id="IPR024060">
    <property type="entry name" value="Ureidoglycolate_lyase_dom_sf"/>
</dbReference>
<evidence type="ECO:0000313" key="5">
    <source>
        <dbReference type="EMBL" id="GGO65261.1"/>
    </source>
</evidence>
<dbReference type="InterPro" id="IPR007247">
    <property type="entry name" value="Ureidogly_lyase"/>
</dbReference>
<dbReference type="GO" id="GO:0050385">
    <property type="term" value="F:ureidoglycolate lyase activity"/>
    <property type="evidence" value="ECO:0007669"/>
    <property type="project" value="UniProtKB-EC"/>
</dbReference>
<reference evidence="5" key="1">
    <citation type="journal article" date="2014" name="Int. J. Syst. Evol. Microbiol.">
        <title>Complete genome sequence of Corynebacterium casei LMG S-19264T (=DSM 44701T), isolated from a smear-ripened cheese.</title>
        <authorList>
            <consortium name="US DOE Joint Genome Institute (JGI-PGF)"/>
            <person name="Walter F."/>
            <person name="Albersmeier A."/>
            <person name="Kalinowski J."/>
            <person name="Ruckert C."/>
        </authorList>
    </citation>
    <scope>NUCLEOTIDE SEQUENCE</scope>
    <source>
        <strain evidence="5">CGMCC 1.7086</strain>
    </source>
</reference>
<gene>
    <name evidence="5" type="ORF">GCM10010982_06640</name>
</gene>